<dbReference type="EMBL" id="JBHRRZ010000009">
    <property type="protein sequence ID" value="MFC2947732.1"/>
    <property type="molecule type" value="Genomic_DNA"/>
</dbReference>
<evidence type="ECO:0000313" key="3">
    <source>
        <dbReference type="Proteomes" id="UP001595387"/>
    </source>
</evidence>
<protein>
    <submittedName>
        <fullName evidence="2">Accessory Sec system S-layer assembly protein</fullName>
    </submittedName>
</protein>
<proteinExistence type="predicted"/>
<dbReference type="InterPro" id="IPR030910">
    <property type="entry name" value="SLAP_dom"/>
</dbReference>
<feature type="region of interest" description="Disordered" evidence="1">
    <location>
        <begin position="1"/>
        <end position="28"/>
    </location>
</feature>
<reference evidence="3" key="1">
    <citation type="journal article" date="2019" name="Int. J. Syst. Evol. Microbiol.">
        <title>The Global Catalogue of Microorganisms (GCM) 10K type strain sequencing project: providing services to taxonomists for standard genome sequencing and annotation.</title>
        <authorList>
            <consortium name="The Broad Institute Genomics Platform"/>
            <consortium name="The Broad Institute Genome Sequencing Center for Infectious Disease"/>
            <person name="Wu L."/>
            <person name="Ma J."/>
        </authorList>
    </citation>
    <scope>NUCLEOTIDE SEQUENCE [LARGE SCALE GENOMIC DNA]</scope>
    <source>
        <strain evidence="3">KCTC 13193</strain>
    </source>
</reference>
<gene>
    <name evidence="2" type="ORF">ACFODW_05120</name>
</gene>
<dbReference type="InterPro" id="IPR030911">
    <property type="entry name" value="Sec_acc_SLAP"/>
</dbReference>
<dbReference type="NCBIfam" id="TIGR04398">
    <property type="entry name" value="SLAP_DUP"/>
    <property type="match status" value="2"/>
</dbReference>
<evidence type="ECO:0000313" key="2">
    <source>
        <dbReference type="EMBL" id="MFC2947732.1"/>
    </source>
</evidence>
<dbReference type="RefSeq" id="WP_390303936.1">
    <property type="nucleotide sequence ID" value="NZ_JBHRRZ010000009.1"/>
</dbReference>
<evidence type="ECO:0000256" key="1">
    <source>
        <dbReference type="SAM" id="MobiDB-lite"/>
    </source>
</evidence>
<comment type="caution">
    <text evidence="2">The sequence shown here is derived from an EMBL/GenBank/DDBJ whole genome shotgun (WGS) entry which is preliminary data.</text>
</comment>
<dbReference type="Proteomes" id="UP001595387">
    <property type="component" value="Unassembled WGS sequence"/>
</dbReference>
<name>A0ABV7A3S3_9BACI</name>
<accession>A0ABV7A3S3</accession>
<keyword evidence="3" id="KW-1185">Reference proteome</keyword>
<dbReference type="NCBIfam" id="TIGR04399">
    <property type="entry name" value="acc_Sec_SLAP"/>
    <property type="match status" value="1"/>
</dbReference>
<organism evidence="2 3">
    <name type="scientific">Virgibacillus sediminis</name>
    <dbReference type="NCBI Taxonomy" id="202260"/>
    <lineage>
        <taxon>Bacteria</taxon>
        <taxon>Bacillati</taxon>
        <taxon>Bacillota</taxon>
        <taxon>Bacilli</taxon>
        <taxon>Bacillales</taxon>
        <taxon>Bacillaceae</taxon>
        <taxon>Virgibacillus</taxon>
    </lineage>
</organism>
<sequence>MFGFSKKDKKRESEAIDAQDVLGETAETTGEDGIETELYIPDNREIAHEDRYIYAFHNSQSPKLKPNQLSLYGVELTELRNGSISATGLIRSSVEKPVKFGNTTILLLGPGKEVLARKEFDLSRAGSIPPKAARPWKFIFTREEMTAGMEIPSHGWSLAFEVKKKHQLDLEASWEKSIADDTKKNLQKIVENAAPLKPGEMNFMGLEAKRNENADLVVTILLRNGTSKNITLEQVPLGVQDADGEEIAKGSFKVNSLTIKANTSKPWSFVFPASMIQKEQPNLSSWKVYPIQ</sequence>